<keyword evidence="1" id="KW-0175">Coiled coil</keyword>
<organism evidence="2 3">
    <name type="scientific">Paenirhodobacter enshiensis</name>
    <dbReference type="NCBI Taxonomy" id="1105367"/>
    <lineage>
        <taxon>Bacteria</taxon>
        <taxon>Pseudomonadati</taxon>
        <taxon>Pseudomonadota</taxon>
        <taxon>Alphaproteobacteria</taxon>
        <taxon>Rhodobacterales</taxon>
        <taxon>Rhodobacter group</taxon>
        <taxon>Paenirhodobacter</taxon>
    </lineage>
</organism>
<gene>
    <name evidence="2" type="ORF">CG50_14030</name>
</gene>
<evidence type="ECO:0000256" key="1">
    <source>
        <dbReference type="SAM" id="Coils"/>
    </source>
</evidence>
<dbReference type="AlphaFoldDB" id="A0A086Y182"/>
<name>A0A086Y182_9RHOB</name>
<reference evidence="2 3" key="1">
    <citation type="submission" date="2014-03" db="EMBL/GenBank/DDBJ databases">
        <title>Genome of Paenirhodobacter enshiensis DW2-9.</title>
        <authorList>
            <person name="Wang D."/>
            <person name="Wang G."/>
        </authorList>
    </citation>
    <scope>NUCLEOTIDE SEQUENCE [LARGE SCALE GENOMIC DNA]</scope>
    <source>
        <strain evidence="2 3">DW2-9</strain>
    </source>
</reference>
<accession>A0A086Y182</accession>
<dbReference type="eggNOG" id="COG2900">
    <property type="taxonomic scope" value="Bacteria"/>
</dbReference>
<dbReference type="InterPro" id="IPR007236">
    <property type="entry name" value="SlyX"/>
</dbReference>
<evidence type="ECO:0000313" key="3">
    <source>
        <dbReference type="Proteomes" id="UP000028824"/>
    </source>
</evidence>
<dbReference type="STRING" id="1105367.CG50_14030"/>
<feature type="coiled-coil region" evidence="1">
    <location>
        <begin position="19"/>
        <end position="46"/>
    </location>
</feature>
<dbReference type="RefSeq" id="WP_036636057.1">
    <property type="nucleotide sequence ID" value="NZ_JAYRGJ010000005.1"/>
</dbReference>
<dbReference type="EMBL" id="JFZB01000007">
    <property type="protein sequence ID" value="KFI28032.1"/>
    <property type="molecule type" value="Genomic_DNA"/>
</dbReference>
<dbReference type="Pfam" id="PF04102">
    <property type="entry name" value="SlyX"/>
    <property type="match status" value="1"/>
</dbReference>
<evidence type="ECO:0000313" key="2">
    <source>
        <dbReference type="EMBL" id="KFI28032.1"/>
    </source>
</evidence>
<dbReference type="OrthoDB" id="285836at2"/>
<comment type="caution">
    <text evidence="2">The sequence shown here is derived from an EMBL/GenBank/DDBJ whole genome shotgun (WGS) entry which is preliminary data.</text>
</comment>
<sequence length="68" mass="8041">MTERIDHIEEQLAFQARITEELSEVLARQTREIDRLTRLVNLLMEREAEREFDAGGQIPLADQKPPHW</sequence>
<proteinExistence type="predicted"/>
<protein>
    <submittedName>
        <fullName evidence="2">SlyX family protein</fullName>
    </submittedName>
</protein>
<keyword evidence="3" id="KW-1185">Reference proteome</keyword>
<dbReference type="Proteomes" id="UP000028824">
    <property type="component" value="Unassembled WGS sequence"/>
</dbReference>